<dbReference type="InterPro" id="IPR027417">
    <property type="entry name" value="P-loop_NTPase"/>
</dbReference>
<dbReference type="GO" id="GO:0004765">
    <property type="term" value="F:shikimate kinase activity"/>
    <property type="evidence" value="ECO:0007669"/>
    <property type="project" value="UniProtKB-UniRule"/>
</dbReference>
<dbReference type="OrthoDB" id="9800332at2"/>
<evidence type="ECO:0000256" key="2">
    <source>
        <dbReference type="ARBA" id="ARBA00006997"/>
    </source>
</evidence>
<keyword evidence="4 11" id="KW-0028">Amino-acid biosynthesis</keyword>
<protein>
    <recommendedName>
        <fullName evidence="3 11">Shikimate kinase</fullName>
        <shortName evidence="11">SK</shortName>
        <ecNumber evidence="3 11">2.7.1.71</ecNumber>
    </recommendedName>
</protein>
<feature type="binding site" evidence="11">
    <location>
        <position position="153"/>
    </location>
    <ligand>
        <name>ATP</name>
        <dbReference type="ChEBI" id="CHEBI:30616"/>
    </ligand>
</feature>
<evidence type="ECO:0000256" key="3">
    <source>
        <dbReference type="ARBA" id="ARBA00012154"/>
    </source>
</evidence>
<keyword evidence="5 11" id="KW-0808">Transferase</keyword>
<keyword evidence="11" id="KW-0963">Cytoplasm</keyword>
<dbReference type="InterPro" id="IPR031322">
    <property type="entry name" value="Shikimate/glucono_kinase"/>
</dbReference>
<comment type="cofactor">
    <cofactor evidence="11">
        <name>Mg(2+)</name>
        <dbReference type="ChEBI" id="CHEBI:18420"/>
    </cofactor>
    <text evidence="11">Binds 1 Mg(2+) ion per subunit.</text>
</comment>
<dbReference type="Pfam" id="PF01202">
    <property type="entry name" value="SKI"/>
    <property type="match status" value="1"/>
</dbReference>
<evidence type="ECO:0000256" key="10">
    <source>
        <dbReference type="ARBA" id="ARBA00048567"/>
    </source>
</evidence>
<dbReference type="PANTHER" id="PTHR21087:SF16">
    <property type="entry name" value="SHIKIMATE KINASE 1, CHLOROPLASTIC"/>
    <property type="match status" value="1"/>
</dbReference>
<name>A0A0R2HAQ0_WEIVI</name>
<dbReference type="PATRIC" id="fig|1629.5.peg.440"/>
<evidence type="ECO:0000256" key="8">
    <source>
        <dbReference type="ARBA" id="ARBA00022840"/>
    </source>
</evidence>
<keyword evidence="9 11" id="KW-0057">Aromatic amino acid biosynthesis</keyword>
<evidence type="ECO:0000256" key="9">
    <source>
        <dbReference type="ARBA" id="ARBA00023141"/>
    </source>
</evidence>
<dbReference type="UniPathway" id="UPA00053">
    <property type="reaction ID" value="UER00088"/>
</dbReference>
<keyword evidence="7 11" id="KW-0418">Kinase</keyword>
<reference evidence="12 13" key="1">
    <citation type="journal article" date="2015" name="Genome Announc.">
        <title>Expanding the biotechnology potential of lactobacilli through comparative genomics of 213 strains and associated genera.</title>
        <authorList>
            <person name="Sun Z."/>
            <person name="Harris H.M."/>
            <person name="McCann A."/>
            <person name="Guo C."/>
            <person name="Argimon S."/>
            <person name="Zhang W."/>
            <person name="Yang X."/>
            <person name="Jeffery I.B."/>
            <person name="Cooney J.C."/>
            <person name="Kagawa T.F."/>
            <person name="Liu W."/>
            <person name="Song Y."/>
            <person name="Salvetti E."/>
            <person name="Wrobel A."/>
            <person name="Rasinkangas P."/>
            <person name="Parkhill J."/>
            <person name="Rea M.C."/>
            <person name="O'Sullivan O."/>
            <person name="Ritari J."/>
            <person name="Douillard F.P."/>
            <person name="Paul Ross R."/>
            <person name="Yang R."/>
            <person name="Briner A.E."/>
            <person name="Felis G.E."/>
            <person name="de Vos W.M."/>
            <person name="Barrangou R."/>
            <person name="Klaenhammer T.R."/>
            <person name="Caufield P.W."/>
            <person name="Cui Y."/>
            <person name="Zhang H."/>
            <person name="O'Toole P.W."/>
        </authorList>
    </citation>
    <scope>NUCLEOTIDE SEQUENCE [LARGE SCALE GENOMIC DNA]</scope>
    <source>
        <strain evidence="12 13">DSM 20410</strain>
    </source>
</reference>
<keyword evidence="6 11" id="KW-0547">Nucleotide-binding</keyword>
<feature type="binding site" evidence="11">
    <location>
        <position position="15"/>
    </location>
    <ligand>
        <name>Mg(2+)</name>
        <dbReference type="ChEBI" id="CHEBI:18420"/>
    </ligand>
</feature>
<dbReference type="SUPFAM" id="SSF52540">
    <property type="entry name" value="P-loop containing nucleoside triphosphate hydrolases"/>
    <property type="match status" value="1"/>
</dbReference>
<evidence type="ECO:0000256" key="5">
    <source>
        <dbReference type="ARBA" id="ARBA00022679"/>
    </source>
</evidence>
<keyword evidence="8 11" id="KW-0067">ATP-binding</keyword>
<comment type="function">
    <text evidence="11">Catalyzes the specific phosphorylation of the 3-hydroxyl group of shikimic acid using ATP as a cosubstrate.</text>
</comment>
<sequence length="169" mass="18383">MLTAILIGFMGAGKTTVGQALAETLDIPFYDTDVLIQQQTQQTPGAIFAQAGEMAFRLQEHAVLEQALAEPQGILATGGGIVEQPENLKLLKATQVPVIYLDAHFGTVAERLMGDVTRPILAEKSFRDVVELYQARLAKYQEVASLVQPVDNRTPKAIVTAIQQELTHV</sequence>
<dbReference type="HAMAP" id="MF_00109">
    <property type="entry name" value="Shikimate_kinase"/>
    <property type="match status" value="1"/>
</dbReference>
<keyword evidence="13" id="KW-1185">Reference proteome</keyword>
<comment type="subcellular location">
    <subcellularLocation>
        <location evidence="11">Cytoplasm</location>
    </subcellularLocation>
</comment>
<dbReference type="AlphaFoldDB" id="A0A0R2HAQ0"/>
<dbReference type="PANTHER" id="PTHR21087">
    <property type="entry name" value="SHIKIMATE KINASE"/>
    <property type="match status" value="1"/>
</dbReference>
<feature type="binding site" evidence="11">
    <location>
        <position position="79"/>
    </location>
    <ligand>
        <name>substrate</name>
    </ligand>
</feature>
<keyword evidence="11" id="KW-0460">Magnesium</keyword>
<accession>A0A0R2HAQ0</accession>
<dbReference type="InterPro" id="IPR000623">
    <property type="entry name" value="Shikimate_kinase/TSH1"/>
</dbReference>
<dbReference type="RefSeq" id="WP_057744374.1">
    <property type="nucleotide sequence ID" value="NZ_BJLU01000003.1"/>
</dbReference>
<dbReference type="Gene3D" id="3.40.50.300">
    <property type="entry name" value="P-loop containing nucleotide triphosphate hydrolases"/>
    <property type="match status" value="1"/>
</dbReference>
<evidence type="ECO:0000313" key="12">
    <source>
        <dbReference type="EMBL" id="KRN47164.1"/>
    </source>
</evidence>
<keyword evidence="11" id="KW-0479">Metal-binding</keyword>
<feature type="binding site" evidence="11">
    <location>
        <begin position="11"/>
        <end position="16"/>
    </location>
    <ligand>
        <name>ATP</name>
        <dbReference type="ChEBI" id="CHEBI:30616"/>
    </ligand>
</feature>
<comment type="similarity">
    <text evidence="2 11">Belongs to the shikimate kinase family.</text>
</comment>
<evidence type="ECO:0000256" key="6">
    <source>
        <dbReference type="ARBA" id="ARBA00022741"/>
    </source>
</evidence>
<dbReference type="GO" id="GO:0005524">
    <property type="term" value="F:ATP binding"/>
    <property type="evidence" value="ECO:0007669"/>
    <property type="project" value="UniProtKB-UniRule"/>
</dbReference>
<dbReference type="PRINTS" id="PR01100">
    <property type="entry name" value="SHIKIMTKNASE"/>
</dbReference>
<feature type="binding site" evidence="11">
    <location>
        <position position="136"/>
    </location>
    <ligand>
        <name>substrate</name>
    </ligand>
</feature>
<dbReference type="Proteomes" id="UP000051992">
    <property type="component" value="Unassembled WGS sequence"/>
</dbReference>
<feature type="binding site" evidence="11">
    <location>
        <position position="33"/>
    </location>
    <ligand>
        <name>substrate</name>
    </ligand>
</feature>
<evidence type="ECO:0000256" key="11">
    <source>
        <dbReference type="HAMAP-Rule" id="MF_00109"/>
    </source>
</evidence>
<comment type="catalytic activity">
    <reaction evidence="10 11">
        <text>shikimate + ATP = 3-phosphoshikimate + ADP + H(+)</text>
        <dbReference type="Rhea" id="RHEA:13121"/>
        <dbReference type="ChEBI" id="CHEBI:15378"/>
        <dbReference type="ChEBI" id="CHEBI:30616"/>
        <dbReference type="ChEBI" id="CHEBI:36208"/>
        <dbReference type="ChEBI" id="CHEBI:145989"/>
        <dbReference type="ChEBI" id="CHEBI:456216"/>
        <dbReference type="EC" id="2.7.1.71"/>
    </reaction>
</comment>
<evidence type="ECO:0000256" key="7">
    <source>
        <dbReference type="ARBA" id="ARBA00022777"/>
    </source>
</evidence>
<proteinExistence type="inferred from homology"/>
<dbReference type="EMBL" id="JQBM01000001">
    <property type="protein sequence ID" value="KRN47164.1"/>
    <property type="molecule type" value="Genomic_DNA"/>
</dbReference>
<organism evidence="12 13">
    <name type="scientific">Weissella viridescens</name>
    <name type="common">Lactobacillus viridescens</name>
    <dbReference type="NCBI Taxonomy" id="1629"/>
    <lineage>
        <taxon>Bacteria</taxon>
        <taxon>Bacillati</taxon>
        <taxon>Bacillota</taxon>
        <taxon>Bacilli</taxon>
        <taxon>Lactobacillales</taxon>
        <taxon>Lactobacillaceae</taxon>
        <taxon>Weissella</taxon>
    </lineage>
</organism>
<dbReference type="EC" id="2.7.1.71" evidence="3 11"/>
<evidence type="ECO:0000256" key="1">
    <source>
        <dbReference type="ARBA" id="ARBA00004842"/>
    </source>
</evidence>
<dbReference type="GO" id="GO:0008652">
    <property type="term" value="P:amino acid biosynthetic process"/>
    <property type="evidence" value="ECO:0007669"/>
    <property type="project" value="UniProtKB-KW"/>
</dbReference>
<comment type="caution">
    <text evidence="12">The sequence shown here is derived from an EMBL/GenBank/DDBJ whole genome shotgun (WGS) entry which is preliminary data.</text>
</comment>
<dbReference type="CDD" id="cd00464">
    <property type="entry name" value="SK"/>
    <property type="match status" value="1"/>
</dbReference>
<comment type="subunit">
    <text evidence="11">Monomer.</text>
</comment>
<comment type="pathway">
    <text evidence="1 11">Metabolic intermediate biosynthesis; chorismate biosynthesis; chorismate from D-erythrose 4-phosphate and phosphoenolpyruvate: step 5/7.</text>
</comment>
<evidence type="ECO:0000313" key="13">
    <source>
        <dbReference type="Proteomes" id="UP000051992"/>
    </source>
</evidence>
<dbReference type="GO" id="GO:0009073">
    <property type="term" value="P:aromatic amino acid family biosynthetic process"/>
    <property type="evidence" value="ECO:0007669"/>
    <property type="project" value="UniProtKB-KW"/>
</dbReference>
<feature type="binding site" evidence="11">
    <location>
        <position position="57"/>
    </location>
    <ligand>
        <name>substrate</name>
    </ligand>
</feature>
<dbReference type="GO" id="GO:0000287">
    <property type="term" value="F:magnesium ion binding"/>
    <property type="evidence" value="ECO:0007669"/>
    <property type="project" value="UniProtKB-UniRule"/>
</dbReference>
<dbReference type="GO" id="GO:0005829">
    <property type="term" value="C:cytosol"/>
    <property type="evidence" value="ECO:0007669"/>
    <property type="project" value="TreeGrafter"/>
</dbReference>
<dbReference type="PROSITE" id="PS01128">
    <property type="entry name" value="SHIKIMATE_KINASE"/>
    <property type="match status" value="1"/>
</dbReference>
<dbReference type="GO" id="GO:0009423">
    <property type="term" value="P:chorismate biosynthetic process"/>
    <property type="evidence" value="ECO:0007669"/>
    <property type="project" value="UniProtKB-UniRule"/>
</dbReference>
<gene>
    <name evidence="11" type="primary">aroK</name>
    <name evidence="12" type="ORF">IV50_GL000436</name>
</gene>
<feature type="binding site" evidence="11">
    <location>
        <position position="118"/>
    </location>
    <ligand>
        <name>ATP</name>
        <dbReference type="ChEBI" id="CHEBI:30616"/>
    </ligand>
</feature>
<evidence type="ECO:0000256" key="4">
    <source>
        <dbReference type="ARBA" id="ARBA00022605"/>
    </source>
</evidence>
<dbReference type="InterPro" id="IPR023000">
    <property type="entry name" value="Shikimate_kinase_CS"/>
</dbReference>